<dbReference type="EMBL" id="JBBPBM010000017">
    <property type="protein sequence ID" value="KAK8556378.1"/>
    <property type="molecule type" value="Genomic_DNA"/>
</dbReference>
<comment type="caution">
    <text evidence="1">The sequence shown here is derived from an EMBL/GenBank/DDBJ whole genome shotgun (WGS) entry which is preliminary data.</text>
</comment>
<proteinExistence type="predicted"/>
<keyword evidence="2" id="KW-1185">Reference proteome</keyword>
<accession>A0ABR2EAF9</accession>
<reference evidence="1 2" key="1">
    <citation type="journal article" date="2024" name="G3 (Bethesda)">
        <title>Genome assembly of Hibiscus sabdariffa L. provides insights into metabolisms of medicinal natural products.</title>
        <authorList>
            <person name="Kim T."/>
        </authorList>
    </citation>
    <scope>NUCLEOTIDE SEQUENCE [LARGE SCALE GENOMIC DNA]</scope>
    <source>
        <strain evidence="1">TK-2024</strain>
        <tissue evidence="1">Old leaves</tissue>
    </source>
</reference>
<evidence type="ECO:0000313" key="2">
    <source>
        <dbReference type="Proteomes" id="UP001472677"/>
    </source>
</evidence>
<protein>
    <submittedName>
        <fullName evidence="1">Uncharacterized protein</fullName>
    </submittedName>
</protein>
<name>A0ABR2EAF9_9ROSI</name>
<evidence type="ECO:0000313" key="1">
    <source>
        <dbReference type="EMBL" id="KAK8556378.1"/>
    </source>
</evidence>
<gene>
    <name evidence="1" type="ORF">V6N12_002782</name>
</gene>
<dbReference type="Proteomes" id="UP001472677">
    <property type="component" value="Unassembled WGS sequence"/>
</dbReference>
<organism evidence="1 2">
    <name type="scientific">Hibiscus sabdariffa</name>
    <name type="common">roselle</name>
    <dbReference type="NCBI Taxonomy" id="183260"/>
    <lineage>
        <taxon>Eukaryota</taxon>
        <taxon>Viridiplantae</taxon>
        <taxon>Streptophyta</taxon>
        <taxon>Embryophyta</taxon>
        <taxon>Tracheophyta</taxon>
        <taxon>Spermatophyta</taxon>
        <taxon>Magnoliopsida</taxon>
        <taxon>eudicotyledons</taxon>
        <taxon>Gunneridae</taxon>
        <taxon>Pentapetalae</taxon>
        <taxon>rosids</taxon>
        <taxon>malvids</taxon>
        <taxon>Malvales</taxon>
        <taxon>Malvaceae</taxon>
        <taxon>Malvoideae</taxon>
        <taxon>Hibiscus</taxon>
    </lineage>
</organism>
<sequence length="382" mass="43239">MITKVVEQKQESVLSGINDNKVLDELSMKTDGKLDGLDNPKKGLPNEDSPKILLELPESKAQNFEGCDDMIKWLLKPSLFQGMALNSLREDENNCHQTCQFKHLENTTENVVEGHGNGVKSREWNSHAEWITSIDIGNHKTSLLPHRQGVAGIAMIHNVKFQLLDNNAFVKSDDPYRFRLLLMGNKWYRVDGEGEMKQRSWTMVVGLHDCEKISVERTMRSCDVSINSIFTPVGGLNLIEPTFVMFEVFVPPSCMLMVVVNWLIELDVKIGGDVVLQDEFSEGIFEMELEDVDGIVASTEPNVGVFRLSCKSLVGSNIVQLLDNLPVITLEHLESCERESCLAKSDNEQWRRAEVEKPDKNLQNLKSRIAFQYHRLVQILGL</sequence>